<feature type="binding site" evidence="9">
    <location>
        <position position="255"/>
    </location>
    <ligand>
        <name>[4Fe-4S] cluster</name>
        <dbReference type="ChEBI" id="CHEBI:49883"/>
        <label>2</label>
    </ligand>
</feature>
<evidence type="ECO:0000256" key="5">
    <source>
        <dbReference type="ARBA" id="ARBA00022785"/>
    </source>
</evidence>
<dbReference type="GO" id="GO:0052693">
    <property type="term" value="F:epoxyqueuosine reductase activity"/>
    <property type="evidence" value="ECO:0007669"/>
    <property type="project" value="UniProtKB-EC"/>
</dbReference>
<comment type="function">
    <text evidence="9">Catalyzes the conversion of epoxyqueuosine (oQ) to queuosine (Q), which is a hypermodified base found in the wobble positions of tRNA(Asp), tRNA(Asn), tRNA(His) and tRNA(Tyr).</text>
</comment>
<comment type="similarity">
    <text evidence="9">Belongs to the QueG family.</text>
</comment>
<feature type="binding site" evidence="9">
    <location>
        <position position="252"/>
    </location>
    <ligand>
        <name>[4Fe-4S] cluster</name>
        <dbReference type="ChEBI" id="CHEBI:49883"/>
        <label>2</label>
    </ligand>
</feature>
<evidence type="ECO:0000313" key="12">
    <source>
        <dbReference type="Proteomes" id="UP001219956"/>
    </source>
</evidence>
<evidence type="ECO:0000256" key="6">
    <source>
        <dbReference type="ARBA" id="ARBA00023002"/>
    </source>
</evidence>
<keyword evidence="2 9" id="KW-0963">Cytoplasm</keyword>
<dbReference type="InterPro" id="IPR017900">
    <property type="entry name" value="4Fe4S_Fe_S_CS"/>
</dbReference>
<feature type="binding site" evidence="9">
    <location>
        <position position="67"/>
    </location>
    <ligand>
        <name>cob(II)alamin</name>
        <dbReference type="ChEBI" id="CHEBI:16304"/>
    </ligand>
</feature>
<keyword evidence="12" id="KW-1185">Reference proteome</keyword>
<dbReference type="RefSeq" id="WP_272751458.1">
    <property type="nucleotide sequence ID" value="NZ_JAQQLF010000008.1"/>
</dbReference>
<feature type="binding site" evidence="9">
    <location>
        <position position="234"/>
    </location>
    <ligand>
        <name>tRNA</name>
        <dbReference type="ChEBI" id="CHEBI:17843"/>
    </ligand>
</feature>
<dbReference type="Pfam" id="PF08331">
    <property type="entry name" value="QueG_DUF1730"/>
    <property type="match status" value="1"/>
</dbReference>
<reference evidence="11 12" key="1">
    <citation type="submission" date="2023-01" db="EMBL/GenBank/DDBJ databases">
        <title>Novel species of the genus Vogesella isolated from rivers.</title>
        <authorList>
            <person name="Lu H."/>
        </authorList>
    </citation>
    <scope>NUCLEOTIDE SEQUENCE [LARGE SCALE GENOMIC DNA]</scope>
    <source>
        <strain evidence="11 12">DC21W</strain>
    </source>
</reference>
<dbReference type="Gene3D" id="3.30.70.20">
    <property type="match status" value="1"/>
</dbReference>
<evidence type="ECO:0000256" key="9">
    <source>
        <dbReference type="HAMAP-Rule" id="MF_00916"/>
    </source>
</evidence>
<dbReference type="SUPFAM" id="SSF46548">
    <property type="entry name" value="alpha-helical ferredoxin"/>
    <property type="match status" value="1"/>
</dbReference>
<keyword evidence="5 9" id="KW-0671">Queuosine biosynthesis</keyword>
<feature type="binding site" evidence="9">
    <location>
        <position position="227"/>
    </location>
    <ligand>
        <name>cob(II)alamin</name>
        <dbReference type="ChEBI" id="CHEBI:16304"/>
    </ligand>
</feature>
<feature type="binding site" evidence="9">
    <location>
        <position position="199"/>
    </location>
    <ligand>
        <name>[4Fe-4S] cluster</name>
        <dbReference type="ChEBI" id="CHEBI:49883"/>
        <label>1</label>
    </ligand>
</feature>
<protein>
    <recommendedName>
        <fullName evidence="9">Epoxyqueuosine reductase</fullName>
        <ecNumber evidence="9">1.17.99.6</ecNumber>
    </recommendedName>
    <alternativeName>
        <fullName evidence="9">Queuosine biosynthesis protein QueG</fullName>
    </alternativeName>
</protein>
<feature type="binding site" evidence="9">
    <location>
        <position position="225"/>
    </location>
    <ligand>
        <name>[4Fe-4S] cluster</name>
        <dbReference type="ChEBI" id="CHEBI:49883"/>
        <label>2</label>
    </ligand>
</feature>
<keyword evidence="7 9" id="KW-0408">Iron</keyword>
<dbReference type="HAMAP" id="MF_00916">
    <property type="entry name" value="QueG"/>
    <property type="match status" value="1"/>
</dbReference>
<dbReference type="NCBIfam" id="TIGR00276">
    <property type="entry name" value="tRNA epoxyqueuosine(34) reductase QueG"/>
    <property type="match status" value="1"/>
</dbReference>
<feature type="active site" description="Proton donor" evidence="9">
    <location>
        <position position="145"/>
    </location>
</feature>
<dbReference type="EC" id="1.17.99.6" evidence="9"/>
<dbReference type="PANTHER" id="PTHR30002">
    <property type="entry name" value="EPOXYQUEUOSINE REDUCTASE"/>
    <property type="match status" value="1"/>
</dbReference>
<evidence type="ECO:0000256" key="8">
    <source>
        <dbReference type="ARBA" id="ARBA00023014"/>
    </source>
</evidence>
<organism evidence="11 12">
    <name type="scientific">Vogesella aquatica</name>
    <dbReference type="NCBI Taxonomy" id="2984206"/>
    <lineage>
        <taxon>Bacteria</taxon>
        <taxon>Pseudomonadati</taxon>
        <taxon>Pseudomonadota</taxon>
        <taxon>Betaproteobacteria</taxon>
        <taxon>Neisseriales</taxon>
        <taxon>Chromobacteriaceae</taxon>
        <taxon>Vogesella</taxon>
    </lineage>
</organism>
<evidence type="ECO:0000256" key="1">
    <source>
        <dbReference type="ARBA" id="ARBA00022485"/>
    </source>
</evidence>
<feature type="binding site" evidence="9">
    <location>
        <position position="205"/>
    </location>
    <ligand>
        <name>[4Fe-4S] cluster</name>
        <dbReference type="ChEBI" id="CHEBI:49883"/>
        <label>1</label>
    </ligand>
</feature>
<feature type="binding site" evidence="9">
    <location>
        <position position="202"/>
    </location>
    <ligand>
        <name>[4Fe-4S] cluster</name>
        <dbReference type="ChEBI" id="CHEBI:49883"/>
        <label>1</label>
    </ligand>
</feature>
<keyword evidence="9" id="KW-0846">Cobalamin</keyword>
<keyword evidence="6 9" id="KW-0560">Oxidoreductase</keyword>
<evidence type="ECO:0000259" key="10">
    <source>
        <dbReference type="PROSITE" id="PS51379"/>
    </source>
</evidence>
<feature type="binding site" evidence="9">
    <location>
        <position position="169"/>
    </location>
    <ligand>
        <name>cob(II)alamin</name>
        <dbReference type="ChEBI" id="CHEBI:16304"/>
    </ligand>
</feature>
<accession>A0ABT5IXC0</accession>
<comment type="subcellular location">
    <subcellularLocation>
        <location evidence="9">Cytoplasm</location>
    </subcellularLocation>
</comment>
<evidence type="ECO:0000256" key="4">
    <source>
        <dbReference type="ARBA" id="ARBA00022723"/>
    </source>
</evidence>
<dbReference type="InterPro" id="IPR013542">
    <property type="entry name" value="QueG_DUF1730"/>
</dbReference>
<comment type="cofactor">
    <cofactor evidence="9">
        <name>cob(II)alamin</name>
        <dbReference type="ChEBI" id="CHEBI:16304"/>
    </cofactor>
</comment>
<keyword evidence="8 9" id="KW-0411">Iron-sulfur</keyword>
<feature type="binding site" evidence="9">
    <location>
        <position position="180"/>
    </location>
    <ligand>
        <name>cob(II)alamin</name>
        <dbReference type="ChEBI" id="CHEBI:16304"/>
    </ligand>
</feature>
<dbReference type="PROSITE" id="PS51379">
    <property type="entry name" value="4FE4S_FER_2"/>
    <property type="match status" value="1"/>
</dbReference>
<evidence type="ECO:0000313" key="11">
    <source>
        <dbReference type="EMBL" id="MDC7717107.1"/>
    </source>
</evidence>
<feature type="domain" description="4Fe-4S ferredoxin-type" evidence="10">
    <location>
        <begin position="190"/>
        <end position="219"/>
    </location>
</feature>
<comment type="subunit">
    <text evidence="9">Monomer.</text>
</comment>
<feature type="binding site" evidence="9">
    <location>
        <position position="145"/>
    </location>
    <ligand>
        <name>cob(II)alamin</name>
        <dbReference type="ChEBI" id="CHEBI:16304"/>
    </ligand>
</feature>
<keyword evidence="3 9" id="KW-0819">tRNA processing</keyword>
<proteinExistence type="inferred from homology"/>
<evidence type="ECO:0000256" key="7">
    <source>
        <dbReference type="ARBA" id="ARBA00023004"/>
    </source>
</evidence>
<gene>
    <name evidence="9 11" type="primary">queG</name>
    <name evidence="11" type="ORF">PQU95_07735</name>
</gene>
<name>A0ABT5IXC0_9NEIS</name>
<keyword evidence="1 9" id="KW-0004">4Fe-4S</keyword>
<dbReference type="InterPro" id="IPR004453">
    <property type="entry name" value="QueG"/>
</dbReference>
<keyword evidence="9" id="KW-0170">Cobalt</keyword>
<comment type="caution">
    <text evidence="11">The sequence shown here is derived from an EMBL/GenBank/DDBJ whole genome shotgun (WGS) entry which is preliminary data.</text>
</comment>
<evidence type="ECO:0000256" key="2">
    <source>
        <dbReference type="ARBA" id="ARBA00022490"/>
    </source>
</evidence>
<comment type="cofactor">
    <cofactor evidence="9">
        <name>[4Fe-4S] cluster</name>
        <dbReference type="ChEBI" id="CHEBI:49883"/>
    </cofactor>
    <text evidence="9">Binds 2 [4Fe-4S] clusters per monomer.</text>
</comment>
<evidence type="ECO:0000256" key="3">
    <source>
        <dbReference type="ARBA" id="ARBA00022694"/>
    </source>
</evidence>
<sequence>MSGISCKNENYRDLASQIKRWAHDMGFAEARITQAALPPEAEQRLASWLAAAYHGEMDYMARHGALRVRPAELVPGTLRVISLRMHYWPQSAAAAEAVLQQPDQAYISRYALGRDYHKVLRNRLQKLAEQISLAVPEHQFRVFTDSAPLAEVALAAQAGQGWRGKHTLLLNKKQGSLFFLGEILTNLPLPEDAAEEGHCGSCTRCIDACPTGAIVAPYTVDARRCISYLTIELKGAIPEPLRPLIGNRIYGCDDCQLVCPWNRFAVPTAEADFAVRHGLDAVSLLALFAWREPDFQQRMAGSPIYRIGYAKWLSNIAIALGNAPYATGIVAALQQQSQAEDEVLRESVQWALLQQLGKAAGE</sequence>
<dbReference type="InterPro" id="IPR017896">
    <property type="entry name" value="4Fe4S_Fe-S-bd"/>
</dbReference>
<keyword evidence="4 9" id="KW-0479">Metal-binding</keyword>
<comment type="caution">
    <text evidence="9">Lacks conserved residue(s) required for the propagation of feature annotation.</text>
</comment>
<feature type="binding site" evidence="9">
    <location>
        <position position="259"/>
    </location>
    <ligand>
        <name>[4Fe-4S] cluster</name>
        <dbReference type="ChEBI" id="CHEBI:49883"/>
        <label>1</label>
    </ligand>
</feature>
<comment type="catalytic activity">
    <reaction evidence="9">
        <text>epoxyqueuosine(34) in tRNA + AH2 = queuosine(34) in tRNA + A + H2O</text>
        <dbReference type="Rhea" id="RHEA:32159"/>
        <dbReference type="Rhea" id="RHEA-COMP:18571"/>
        <dbReference type="Rhea" id="RHEA-COMP:18582"/>
        <dbReference type="ChEBI" id="CHEBI:13193"/>
        <dbReference type="ChEBI" id="CHEBI:15377"/>
        <dbReference type="ChEBI" id="CHEBI:17499"/>
        <dbReference type="ChEBI" id="CHEBI:194431"/>
        <dbReference type="ChEBI" id="CHEBI:194443"/>
        <dbReference type="EC" id="1.17.99.6"/>
    </reaction>
</comment>
<dbReference type="PROSITE" id="PS00198">
    <property type="entry name" value="4FE4S_FER_1"/>
    <property type="match status" value="1"/>
</dbReference>
<dbReference type="PANTHER" id="PTHR30002:SF4">
    <property type="entry name" value="EPOXYQUEUOSINE REDUCTASE"/>
    <property type="match status" value="1"/>
</dbReference>
<feature type="binding site" evidence="9">
    <location>
        <begin position="252"/>
        <end position="253"/>
    </location>
    <ligand>
        <name>cob(II)alamin</name>
        <dbReference type="ChEBI" id="CHEBI:16304"/>
    </ligand>
</feature>
<dbReference type="Proteomes" id="UP001219956">
    <property type="component" value="Unassembled WGS sequence"/>
</dbReference>
<feature type="binding site" evidence="9">
    <location>
        <position position="209"/>
    </location>
    <ligand>
        <name>[4Fe-4S] cluster</name>
        <dbReference type="ChEBI" id="CHEBI:49883"/>
        <label>2</label>
    </ligand>
</feature>
<dbReference type="Pfam" id="PF13484">
    <property type="entry name" value="Fer4_16"/>
    <property type="match status" value="1"/>
</dbReference>
<comment type="pathway">
    <text evidence="9">tRNA modification; tRNA-queuosine biosynthesis.</text>
</comment>
<dbReference type="EMBL" id="JAQQLF010000008">
    <property type="protein sequence ID" value="MDC7717107.1"/>
    <property type="molecule type" value="Genomic_DNA"/>
</dbReference>